<dbReference type="Proteomes" id="UP000305948">
    <property type="component" value="Unassembled WGS sequence"/>
</dbReference>
<sequence length="360" mass="41039">MSLAWDVPYPPRNLSEINALMKVWYKHCDAALDSPIMAGHTLQFIGVPTFDFLPSSLYNVTCASYLGQPLAPVNDMTSDAYHHGPRREYFETLRLDSQSMPDFKVVLTEPLSTGRGKYSQVWKAEAIGAEGDALPVVVKLFQGSLFPEPKMIGQKLDPETLMQEEVSHREAWAYERLRPAQGTIVPYSYGFYNVKLPCNDVVCAHIMEYIQGTSLGTYAATYGGHENQEETEKVMTTMTKVAYALHVLGVAHCDWSWRNIRVSPHGRVVIFDFGMAMNVEDPSENTLPPLVMDGRLLWACFYYVAIPRQVARWSVKMQEDPTVLWARPMRDVDRLSYDEWITPNYTWADRVRGEIIRSEH</sequence>
<name>A0A5C3NCC3_9AGAM</name>
<dbReference type="OrthoDB" id="4185642at2759"/>
<dbReference type="Pfam" id="PF00069">
    <property type="entry name" value="Pkinase"/>
    <property type="match status" value="1"/>
</dbReference>
<dbReference type="PROSITE" id="PS50011">
    <property type="entry name" value="PROTEIN_KINASE_DOM"/>
    <property type="match status" value="1"/>
</dbReference>
<dbReference type="EMBL" id="ML213511">
    <property type="protein sequence ID" value="TFK51531.1"/>
    <property type="molecule type" value="Genomic_DNA"/>
</dbReference>
<dbReference type="InterPro" id="IPR000719">
    <property type="entry name" value="Prot_kinase_dom"/>
</dbReference>
<proteinExistence type="predicted"/>
<dbReference type="SUPFAM" id="SSF56112">
    <property type="entry name" value="Protein kinase-like (PK-like)"/>
    <property type="match status" value="1"/>
</dbReference>
<feature type="domain" description="Protein kinase" evidence="1">
    <location>
        <begin position="107"/>
        <end position="360"/>
    </location>
</feature>
<dbReference type="Gene3D" id="1.10.510.10">
    <property type="entry name" value="Transferase(Phosphotransferase) domain 1"/>
    <property type="match status" value="1"/>
</dbReference>
<evidence type="ECO:0000313" key="2">
    <source>
        <dbReference type="EMBL" id="TFK51531.1"/>
    </source>
</evidence>
<reference evidence="2 3" key="1">
    <citation type="journal article" date="2019" name="Nat. Ecol. Evol.">
        <title>Megaphylogeny resolves global patterns of mushroom evolution.</title>
        <authorList>
            <person name="Varga T."/>
            <person name="Krizsan K."/>
            <person name="Foldi C."/>
            <person name="Dima B."/>
            <person name="Sanchez-Garcia M."/>
            <person name="Sanchez-Ramirez S."/>
            <person name="Szollosi G.J."/>
            <person name="Szarkandi J.G."/>
            <person name="Papp V."/>
            <person name="Albert L."/>
            <person name="Andreopoulos W."/>
            <person name="Angelini C."/>
            <person name="Antonin V."/>
            <person name="Barry K.W."/>
            <person name="Bougher N.L."/>
            <person name="Buchanan P."/>
            <person name="Buyck B."/>
            <person name="Bense V."/>
            <person name="Catcheside P."/>
            <person name="Chovatia M."/>
            <person name="Cooper J."/>
            <person name="Damon W."/>
            <person name="Desjardin D."/>
            <person name="Finy P."/>
            <person name="Geml J."/>
            <person name="Haridas S."/>
            <person name="Hughes K."/>
            <person name="Justo A."/>
            <person name="Karasinski D."/>
            <person name="Kautmanova I."/>
            <person name="Kiss B."/>
            <person name="Kocsube S."/>
            <person name="Kotiranta H."/>
            <person name="LaButti K.M."/>
            <person name="Lechner B.E."/>
            <person name="Liimatainen K."/>
            <person name="Lipzen A."/>
            <person name="Lukacs Z."/>
            <person name="Mihaltcheva S."/>
            <person name="Morgado L.N."/>
            <person name="Niskanen T."/>
            <person name="Noordeloos M.E."/>
            <person name="Ohm R.A."/>
            <person name="Ortiz-Santana B."/>
            <person name="Ovrebo C."/>
            <person name="Racz N."/>
            <person name="Riley R."/>
            <person name="Savchenko A."/>
            <person name="Shiryaev A."/>
            <person name="Soop K."/>
            <person name="Spirin V."/>
            <person name="Szebenyi C."/>
            <person name="Tomsovsky M."/>
            <person name="Tulloss R.E."/>
            <person name="Uehling J."/>
            <person name="Grigoriev I.V."/>
            <person name="Vagvolgyi C."/>
            <person name="Papp T."/>
            <person name="Martin F.M."/>
            <person name="Miettinen O."/>
            <person name="Hibbett D.S."/>
            <person name="Nagy L.G."/>
        </authorList>
    </citation>
    <scope>NUCLEOTIDE SEQUENCE [LARGE SCALE GENOMIC DNA]</scope>
    <source>
        <strain evidence="2 3">OMC1185</strain>
    </source>
</reference>
<evidence type="ECO:0000259" key="1">
    <source>
        <dbReference type="PROSITE" id="PS50011"/>
    </source>
</evidence>
<dbReference type="STRING" id="5364.A0A5C3NCC3"/>
<evidence type="ECO:0000313" key="3">
    <source>
        <dbReference type="Proteomes" id="UP000305948"/>
    </source>
</evidence>
<organism evidence="2 3">
    <name type="scientific">Heliocybe sulcata</name>
    <dbReference type="NCBI Taxonomy" id="5364"/>
    <lineage>
        <taxon>Eukaryota</taxon>
        <taxon>Fungi</taxon>
        <taxon>Dikarya</taxon>
        <taxon>Basidiomycota</taxon>
        <taxon>Agaricomycotina</taxon>
        <taxon>Agaricomycetes</taxon>
        <taxon>Gloeophyllales</taxon>
        <taxon>Gloeophyllaceae</taxon>
        <taxon>Heliocybe</taxon>
    </lineage>
</organism>
<dbReference type="GO" id="GO:0005524">
    <property type="term" value="F:ATP binding"/>
    <property type="evidence" value="ECO:0007669"/>
    <property type="project" value="InterPro"/>
</dbReference>
<keyword evidence="3" id="KW-1185">Reference proteome</keyword>
<dbReference type="GO" id="GO:0004672">
    <property type="term" value="F:protein kinase activity"/>
    <property type="evidence" value="ECO:0007669"/>
    <property type="project" value="InterPro"/>
</dbReference>
<dbReference type="AlphaFoldDB" id="A0A5C3NCC3"/>
<dbReference type="InterPro" id="IPR011009">
    <property type="entry name" value="Kinase-like_dom_sf"/>
</dbReference>
<protein>
    <recommendedName>
        <fullName evidence="1">Protein kinase domain-containing protein</fullName>
    </recommendedName>
</protein>
<gene>
    <name evidence="2" type="ORF">OE88DRAFT_1659592</name>
</gene>
<accession>A0A5C3NCC3</accession>